<feature type="compositionally biased region" description="Polar residues" evidence="2">
    <location>
        <begin position="755"/>
        <end position="768"/>
    </location>
</feature>
<feature type="compositionally biased region" description="Basic and acidic residues" evidence="2">
    <location>
        <begin position="1351"/>
        <end position="1369"/>
    </location>
</feature>
<feature type="region of interest" description="Disordered" evidence="2">
    <location>
        <begin position="1016"/>
        <end position="1248"/>
    </location>
</feature>
<dbReference type="EMBL" id="VSWC01000196">
    <property type="protein sequence ID" value="KAA1066233.1"/>
    <property type="molecule type" value="Genomic_DNA"/>
</dbReference>
<organism evidence="3 4">
    <name type="scientific">Puccinia graminis f. sp. tritici</name>
    <dbReference type="NCBI Taxonomy" id="56615"/>
    <lineage>
        <taxon>Eukaryota</taxon>
        <taxon>Fungi</taxon>
        <taxon>Dikarya</taxon>
        <taxon>Basidiomycota</taxon>
        <taxon>Pucciniomycotina</taxon>
        <taxon>Pucciniomycetes</taxon>
        <taxon>Pucciniales</taxon>
        <taxon>Pucciniaceae</taxon>
        <taxon>Puccinia</taxon>
    </lineage>
</organism>
<feature type="compositionally biased region" description="Acidic residues" evidence="2">
    <location>
        <begin position="1237"/>
        <end position="1246"/>
    </location>
</feature>
<evidence type="ECO:0000256" key="1">
    <source>
        <dbReference type="SAM" id="Coils"/>
    </source>
</evidence>
<sequence length="1369" mass="151045">MPLTSKLNLEVGARTWRFNSDDPVSGGIPKRGGYFETVPRAGRTKSKASSTVSSATRPPQPAPQDEPIAEVVPPDPGPSEEVARIEREKQIIAEEKLRIEEMNRQAQQTLEHAEMIRQKVTEAQELNALAAEKEAEQRLLHQQAIEEEKQQLLFEADRRLQQLREEVAVVKQKHEAELELWKERQERTLALESEAEARAKAREAAEEARASQRERELIQERADALERLKQEAIEEYKRTHEELRRAQEEQLRKELEDARQKILEESAARKASLEAEREATILKLKEEAQLEYQKQLDSHHQLGKETAEALKEASAKAAEEFKAQSQEAIKNLRSIASDSYPRSERSALQKSSACKTSSPHPTSDGKTPSSHKVREDKPIAPQTQPSASEEEILKKREAMRQKLLMGVFTPTVSRIHEWGIRSAPAPFPALVPSPSTWGSPANRQRANSVGQANLSTPFIPGSAMGTHLNPQQIAPLRGGYTQDGYSRPGNPSHPSRRDLYCNPSTAQTVNRMSAIVHASPAPPLAASTNSPNDLWGASNSNNLKPNKIAYHAPMKEPVKREQQFKYTGGSKEPYYPFDDSALPVTTMSTIRGFRVAAVYGHVQGVALRNSAKDLNEVTLTQERDQATLAMWRQAERKGANFVIGLKFQNTFISLSLTEILATGTAVHMVPSVPSIVSPADANENAEQKPLPSNKPGKAPKGTGMAGEAQNTKNKNKGKRNDEQASQKTDDSIGNVGWDVPTTEAESTDQADEDLGNSQNECVDNSQNGWVDFGAETNDPQKKKNEKKKQASQKKPQNDPSTGWSWNQAPEEQDDNDNDTTDAGAWSNNPTDTNNAGGWSNDFNTTTTAPGGWPSNSNSNTNAGGSTNEPKKGQKGKKDGGDESQKKGNKERGKQARGNAETHSSAAAAAAANDDDGSTKRVAPFPGSYGHMHPGAMMNRPQQQLEWSHPPNLPLVHSSKPWPHPGPPGPDYGDPRAMYSYRPGPGYEQEFWNRRAPGLDFHPMYHNYPPPFPMPAPVPALQYPYEHSQRPPMRVEWEAPGGDRNGYQHPGGDPHPSRSPNKPNGNQWNSAPPAKPGNDGWDNSNNSHSEPNSTSWSGEPSNNESQGAQNNPNKNPNPNPKGKVKNQISKKGGGPPPQPEDDNSWTGWNGNAGFGNDDSNQQTNDSQSSWNTNTNGETGGWNTNKGESKKAGGSQGPNNSNNQRDSRRQQKDSQNQNAGKSKTRRRSPPPSSHSSSPDNEETEDGDELAMGIFAGVMSANHYHLPPLFTPSAYPSTLPTPSHHRSTKPMRDGSRNKNGHQTAVRFGSSRRHSDLDNITEESSQHEDHDQHRYINHYSGLKKKQLEQEQEEADWGRSRGPTSDRDQTGWCW</sequence>
<feature type="compositionally biased region" description="Acidic residues" evidence="2">
    <location>
        <begin position="810"/>
        <end position="819"/>
    </location>
</feature>
<dbReference type="SUPFAM" id="SSF117782">
    <property type="entry name" value="YbjQ-like"/>
    <property type="match status" value="1"/>
</dbReference>
<gene>
    <name evidence="3" type="ORF">PGT21_025741</name>
</gene>
<dbReference type="Pfam" id="PF01906">
    <property type="entry name" value="YbjQ_1"/>
    <property type="match status" value="1"/>
</dbReference>
<feature type="compositionally biased region" description="Polar residues" evidence="2">
    <location>
        <begin position="348"/>
        <end position="370"/>
    </location>
</feature>
<keyword evidence="4" id="KW-1185">Reference proteome</keyword>
<dbReference type="CDD" id="cd06503">
    <property type="entry name" value="ATP-synt_Fo_b"/>
    <property type="match status" value="1"/>
</dbReference>
<feature type="compositionally biased region" description="Basic and acidic residues" evidence="2">
    <location>
        <begin position="1026"/>
        <end position="1036"/>
    </location>
</feature>
<dbReference type="OrthoDB" id="68104at2759"/>
<name>A0A5B0LQV1_PUCGR</name>
<comment type="caution">
    <text evidence="3">The sequence shown here is derived from an EMBL/GenBank/DDBJ whole genome shotgun (WGS) entry which is preliminary data.</text>
</comment>
<proteinExistence type="predicted"/>
<feature type="region of interest" description="Disordered" evidence="2">
    <location>
        <begin position="1261"/>
        <end position="1369"/>
    </location>
</feature>
<feature type="compositionally biased region" description="Basic and acidic residues" evidence="2">
    <location>
        <begin position="718"/>
        <end position="730"/>
    </location>
</feature>
<evidence type="ECO:0000313" key="4">
    <source>
        <dbReference type="Proteomes" id="UP000324748"/>
    </source>
</evidence>
<accession>A0A5B0LQV1</accession>
<dbReference type="Proteomes" id="UP000324748">
    <property type="component" value="Unassembled WGS sequence"/>
</dbReference>
<protein>
    <submittedName>
        <fullName evidence="3">Uncharacterized protein</fullName>
    </submittedName>
</protein>
<feature type="region of interest" description="Disordered" evidence="2">
    <location>
        <begin position="18"/>
        <end position="84"/>
    </location>
</feature>
<evidence type="ECO:0000256" key="2">
    <source>
        <dbReference type="SAM" id="MobiDB-lite"/>
    </source>
</evidence>
<feature type="compositionally biased region" description="Polar residues" evidence="2">
    <location>
        <begin position="1057"/>
        <end position="1069"/>
    </location>
</feature>
<feature type="compositionally biased region" description="Low complexity" evidence="2">
    <location>
        <begin position="854"/>
        <end position="867"/>
    </location>
</feature>
<feature type="compositionally biased region" description="Polar residues" evidence="2">
    <location>
        <begin position="797"/>
        <end position="809"/>
    </location>
</feature>
<feature type="region of interest" description="Disordered" evidence="2">
    <location>
        <begin position="334"/>
        <end position="391"/>
    </location>
</feature>
<dbReference type="InterPro" id="IPR035439">
    <property type="entry name" value="UPF0145_dom_sf"/>
</dbReference>
<dbReference type="Gene3D" id="3.30.110.70">
    <property type="entry name" value="Hypothetical protein apc22750. Chain B"/>
    <property type="match status" value="1"/>
</dbReference>
<feature type="coiled-coil region" evidence="1">
    <location>
        <begin position="85"/>
        <end position="268"/>
    </location>
</feature>
<feature type="compositionally biased region" description="Basic and acidic residues" evidence="2">
    <location>
        <begin position="868"/>
        <end position="893"/>
    </location>
</feature>
<feature type="compositionally biased region" description="Polar residues" evidence="2">
    <location>
        <begin position="825"/>
        <end position="848"/>
    </location>
</feature>
<feature type="compositionally biased region" description="Acidic residues" evidence="2">
    <location>
        <begin position="745"/>
        <end position="754"/>
    </location>
</feature>
<evidence type="ECO:0000313" key="3">
    <source>
        <dbReference type="EMBL" id="KAA1066233.1"/>
    </source>
</evidence>
<reference evidence="3 4" key="1">
    <citation type="submission" date="2019-05" db="EMBL/GenBank/DDBJ databases">
        <title>Emergence of the Ug99 lineage of the wheat stem rust pathogen through somatic hybridization.</title>
        <authorList>
            <person name="Li F."/>
            <person name="Upadhyaya N.M."/>
            <person name="Sperschneider J."/>
            <person name="Matny O."/>
            <person name="Nguyen-Phuc H."/>
            <person name="Mago R."/>
            <person name="Raley C."/>
            <person name="Miller M.E."/>
            <person name="Silverstein K.A.T."/>
            <person name="Henningsen E."/>
            <person name="Hirsch C.D."/>
            <person name="Visser B."/>
            <person name="Pretorius Z.A."/>
            <person name="Steffenson B.J."/>
            <person name="Schwessinger B."/>
            <person name="Dodds P.N."/>
            <person name="Figueroa M."/>
        </authorList>
    </citation>
    <scope>NUCLEOTIDE SEQUENCE [LARGE SCALE GENOMIC DNA]</scope>
    <source>
        <strain evidence="3">21-0</strain>
    </source>
</reference>
<feature type="compositionally biased region" description="Low complexity" evidence="2">
    <location>
        <begin position="47"/>
        <end position="56"/>
    </location>
</feature>
<feature type="region of interest" description="Disordered" evidence="2">
    <location>
        <begin position="681"/>
        <end position="980"/>
    </location>
</feature>
<feature type="compositionally biased region" description="Low complexity" evidence="2">
    <location>
        <begin position="1155"/>
        <end position="1184"/>
    </location>
</feature>
<feature type="compositionally biased region" description="Basic and acidic residues" evidence="2">
    <location>
        <begin position="1320"/>
        <end position="1330"/>
    </location>
</feature>
<feature type="compositionally biased region" description="Polar residues" evidence="2">
    <location>
        <begin position="1080"/>
        <end position="1108"/>
    </location>
</feature>
<dbReference type="InterPro" id="IPR002765">
    <property type="entry name" value="UPF0145_YbjQ-like"/>
</dbReference>
<keyword evidence="1" id="KW-0175">Coiled coil</keyword>